<evidence type="ECO:0000313" key="10">
    <source>
        <dbReference type="EMBL" id="KAK7898277.1"/>
    </source>
</evidence>
<keyword evidence="11" id="KW-1185">Reference proteome</keyword>
<feature type="region of interest" description="Disordered" evidence="8">
    <location>
        <begin position="1"/>
        <end position="129"/>
    </location>
</feature>
<dbReference type="SUPFAM" id="SSF47113">
    <property type="entry name" value="Histone-fold"/>
    <property type="match status" value="1"/>
</dbReference>
<evidence type="ECO:0000256" key="7">
    <source>
        <dbReference type="ARBA" id="ARBA00023269"/>
    </source>
</evidence>
<reference evidence="11" key="1">
    <citation type="submission" date="2024-04" db="EMBL/GenBank/DDBJ databases">
        <title>Salinicola lusitanus LLJ914,a marine bacterium isolated from the Okinawa Trough.</title>
        <authorList>
            <person name="Li J."/>
        </authorList>
    </citation>
    <scope>NUCLEOTIDE SEQUENCE [LARGE SCALE GENOMIC DNA]</scope>
</reference>
<dbReference type="InterPro" id="IPR009072">
    <property type="entry name" value="Histone-fold"/>
</dbReference>
<dbReference type="Proteomes" id="UP001460270">
    <property type="component" value="Unassembled WGS sequence"/>
</dbReference>
<dbReference type="EMBL" id="JBBPFD010000014">
    <property type="protein sequence ID" value="KAK7898277.1"/>
    <property type="molecule type" value="Genomic_DNA"/>
</dbReference>
<dbReference type="AlphaFoldDB" id="A0AAW0NPB1"/>
<evidence type="ECO:0000313" key="11">
    <source>
        <dbReference type="Proteomes" id="UP001460270"/>
    </source>
</evidence>
<protein>
    <recommendedName>
        <fullName evidence="9">Core Histone H2A/H2B/H3 domain-containing protein</fullName>
    </recommendedName>
</protein>
<dbReference type="PANTHER" id="PTHR45810">
    <property type="entry name" value="HISTONE H3.2"/>
    <property type="match status" value="1"/>
</dbReference>
<evidence type="ECO:0000256" key="4">
    <source>
        <dbReference type="ARBA" id="ARBA00022454"/>
    </source>
</evidence>
<comment type="subcellular location">
    <subcellularLocation>
        <location evidence="2">Chromosome</location>
    </subcellularLocation>
    <subcellularLocation>
        <location evidence="1">Nucleus</location>
    </subcellularLocation>
</comment>
<dbReference type="PANTHER" id="PTHR45810:SF17">
    <property type="entry name" value="HISTONE H3-LIKE CENTROMERIC PROTEIN A"/>
    <property type="match status" value="1"/>
</dbReference>
<keyword evidence="5" id="KW-0238">DNA-binding</keyword>
<evidence type="ECO:0000256" key="8">
    <source>
        <dbReference type="SAM" id="MobiDB-lite"/>
    </source>
</evidence>
<evidence type="ECO:0000259" key="9">
    <source>
        <dbReference type="Pfam" id="PF00125"/>
    </source>
</evidence>
<accession>A0AAW0NPB1</accession>
<sequence>MRHDKLTSRSKGFVPKRRPDATFKRSKASAIKRNKDFALEHSEDFAPEHSKDFAPEHSQDSAPEHSKDSALKHSKYVTLKRSKGSATKRSKDSAPEHKKSSAPKHSAASGAPPAGAKRKHKSRPGTKALREIRKYQKSTDLLLHKAPFARLVREISERFSHGPLRWQPLALRALQEAAECCVVLVLSDANLLAIHAKRRTLFPKDIKLAFNKSK</sequence>
<evidence type="ECO:0000256" key="6">
    <source>
        <dbReference type="ARBA" id="ARBA00023242"/>
    </source>
</evidence>
<dbReference type="PROSITE" id="PS00959">
    <property type="entry name" value="HISTONE_H3_2"/>
    <property type="match status" value="1"/>
</dbReference>
<dbReference type="SMART" id="SM00428">
    <property type="entry name" value="H3"/>
    <property type="match status" value="1"/>
</dbReference>
<dbReference type="GO" id="GO:0046982">
    <property type="term" value="F:protein heterodimerization activity"/>
    <property type="evidence" value="ECO:0007669"/>
    <property type="project" value="InterPro"/>
</dbReference>
<dbReference type="GO" id="GO:0005634">
    <property type="term" value="C:nucleus"/>
    <property type="evidence" value="ECO:0007669"/>
    <property type="project" value="UniProtKB-SubCell"/>
</dbReference>
<feature type="compositionally biased region" description="Basic residues" evidence="8">
    <location>
        <begin position="72"/>
        <end position="88"/>
    </location>
</feature>
<keyword evidence="6" id="KW-0539">Nucleus</keyword>
<dbReference type="FunFam" id="1.10.20.10:FF:000085">
    <property type="entry name" value="Histone H3.2"/>
    <property type="match status" value="1"/>
</dbReference>
<dbReference type="Gene3D" id="1.10.20.10">
    <property type="entry name" value="Histone, subunit A"/>
    <property type="match status" value="1"/>
</dbReference>
<dbReference type="Pfam" id="PF00125">
    <property type="entry name" value="Histone"/>
    <property type="match status" value="1"/>
</dbReference>
<evidence type="ECO:0000256" key="5">
    <source>
        <dbReference type="ARBA" id="ARBA00023125"/>
    </source>
</evidence>
<dbReference type="InterPro" id="IPR000164">
    <property type="entry name" value="Histone_H3/CENP-A"/>
</dbReference>
<dbReference type="GO" id="GO:0000786">
    <property type="term" value="C:nucleosome"/>
    <property type="evidence" value="ECO:0007669"/>
    <property type="project" value="UniProtKB-KW"/>
</dbReference>
<evidence type="ECO:0000256" key="3">
    <source>
        <dbReference type="ARBA" id="ARBA00010343"/>
    </source>
</evidence>
<proteinExistence type="inferred from homology"/>
<feature type="domain" description="Core Histone H2A/H2B/H3" evidence="9">
    <location>
        <begin position="124"/>
        <end position="210"/>
    </location>
</feature>
<gene>
    <name evidence="10" type="ORF">WMY93_019130</name>
</gene>
<feature type="compositionally biased region" description="Basic and acidic residues" evidence="8">
    <location>
        <begin position="89"/>
        <end position="99"/>
    </location>
</feature>
<feature type="compositionally biased region" description="Basic and acidic residues" evidence="8">
    <location>
        <begin position="33"/>
        <end position="71"/>
    </location>
</feature>
<dbReference type="InterPro" id="IPR007125">
    <property type="entry name" value="H2A/H2B/H3"/>
</dbReference>
<evidence type="ECO:0000256" key="2">
    <source>
        <dbReference type="ARBA" id="ARBA00004286"/>
    </source>
</evidence>
<dbReference type="GO" id="GO:0030527">
    <property type="term" value="F:structural constituent of chromatin"/>
    <property type="evidence" value="ECO:0007669"/>
    <property type="project" value="InterPro"/>
</dbReference>
<dbReference type="PRINTS" id="PR00622">
    <property type="entry name" value="HISTONEH3"/>
</dbReference>
<dbReference type="GO" id="GO:0003677">
    <property type="term" value="F:DNA binding"/>
    <property type="evidence" value="ECO:0007669"/>
    <property type="project" value="UniProtKB-KW"/>
</dbReference>
<keyword evidence="7" id="KW-0544">Nucleosome core</keyword>
<dbReference type="CDD" id="cd22911">
    <property type="entry name" value="HFD_H3"/>
    <property type="match status" value="1"/>
</dbReference>
<feature type="compositionally biased region" description="Low complexity" evidence="8">
    <location>
        <begin position="103"/>
        <end position="115"/>
    </location>
</feature>
<keyword evidence="4" id="KW-0158">Chromosome</keyword>
<comment type="similarity">
    <text evidence="3">Belongs to the histone H3 family.</text>
</comment>
<comment type="caution">
    <text evidence="10">The sequence shown here is derived from an EMBL/GenBank/DDBJ whole genome shotgun (WGS) entry which is preliminary data.</text>
</comment>
<evidence type="ECO:0000256" key="1">
    <source>
        <dbReference type="ARBA" id="ARBA00004123"/>
    </source>
</evidence>
<organism evidence="10 11">
    <name type="scientific">Mugilogobius chulae</name>
    <name type="common">yellowstripe goby</name>
    <dbReference type="NCBI Taxonomy" id="88201"/>
    <lineage>
        <taxon>Eukaryota</taxon>
        <taxon>Metazoa</taxon>
        <taxon>Chordata</taxon>
        <taxon>Craniata</taxon>
        <taxon>Vertebrata</taxon>
        <taxon>Euteleostomi</taxon>
        <taxon>Actinopterygii</taxon>
        <taxon>Neopterygii</taxon>
        <taxon>Teleostei</taxon>
        <taxon>Neoteleostei</taxon>
        <taxon>Acanthomorphata</taxon>
        <taxon>Gobiaria</taxon>
        <taxon>Gobiiformes</taxon>
        <taxon>Gobioidei</taxon>
        <taxon>Gobiidae</taxon>
        <taxon>Gobionellinae</taxon>
        <taxon>Mugilogobius</taxon>
    </lineage>
</organism>
<name>A0AAW0NPB1_9GOBI</name>